<keyword evidence="2" id="KW-1185">Reference proteome</keyword>
<evidence type="ECO:0000313" key="2">
    <source>
        <dbReference type="Proteomes" id="UP001161247"/>
    </source>
</evidence>
<sequence length="110" mass="12097">MASKNSPTSLPPPPFPFGNCEVFLEAKKFTSTQNSLQITFTKNVKVKTSGSNKNCIRSLGCQNASCLELLGFNIGKILILNKSGEEIMSKDIHLQQKELRKGHGSPRIPH</sequence>
<accession>A0AAV1CVR8</accession>
<protein>
    <submittedName>
        <fullName evidence="1">OLC1v1036625C1</fullName>
    </submittedName>
</protein>
<dbReference type="Proteomes" id="UP001161247">
    <property type="component" value="Chromosome 3"/>
</dbReference>
<reference evidence="1" key="1">
    <citation type="submission" date="2023-03" db="EMBL/GenBank/DDBJ databases">
        <authorList>
            <person name="Julca I."/>
        </authorList>
    </citation>
    <scope>NUCLEOTIDE SEQUENCE</scope>
</reference>
<organism evidence="1 2">
    <name type="scientific">Oldenlandia corymbosa var. corymbosa</name>
    <dbReference type="NCBI Taxonomy" id="529605"/>
    <lineage>
        <taxon>Eukaryota</taxon>
        <taxon>Viridiplantae</taxon>
        <taxon>Streptophyta</taxon>
        <taxon>Embryophyta</taxon>
        <taxon>Tracheophyta</taxon>
        <taxon>Spermatophyta</taxon>
        <taxon>Magnoliopsida</taxon>
        <taxon>eudicotyledons</taxon>
        <taxon>Gunneridae</taxon>
        <taxon>Pentapetalae</taxon>
        <taxon>asterids</taxon>
        <taxon>lamiids</taxon>
        <taxon>Gentianales</taxon>
        <taxon>Rubiaceae</taxon>
        <taxon>Rubioideae</taxon>
        <taxon>Spermacoceae</taxon>
        <taxon>Hedyotis-Oldenlandia complex</taxon>
        <taxon>Oldenlandia</taxon>
    </lineage>
</organism>
<evidence type="ECO:0000313" key="1">
    <source>
        <dbReference type="EMBL" id="CAI9099761.1"/>
    </source>
</evidence>
<dbReference type="AlphaFoldDB" id="A0AAV1CVR8"/>
<proteinExistence type="predicted"/>
<name>A0AAV1CVR8_OLDCO</name>
<gene>
    <name evidence="1" type="ORF">OLC1_LOCUS9715</name>
</gene>
<dbReference type="EMBL" id="OX459120">
    <property type="protein sequence ID" value="CAI9099761.1"/>
    <property type="molecule type" value="Genomic_DNA"/>
</dbReference>